<evidence type="ECO:0000313" key="3">
    <source>
        <dbReference type="Proteomes" id="UP001446871"/>
    </source>
</evidence>
<keyword evidence="3" id="KW-1185">Reference proteome</keyword>
<evidence type="ECO:0000313" key="2">
    <source>
        <dbReference type="EMBL" id="KAK8046865.1"/>
    </source>
</evidence>
<protein>
    <submittedName>
        <fullName evidence="2">Uncharacterized protein</fullName>
    </submittedName>
</protein>
<name>A0ABR1TLR6_9PEZI</name>
<proteinExistence type="predicted"/>
<dbReference type="Proteomes" id="UP001446871">
    <property type="component" value="Unassembled WGS sequence"/>
</dbReference>
<gene>
    <name evidence="2" type="ORF">PG996_014929</name>
</gene>
<feature type="region of interest" description="Disordered" evidence="1">
    <location>
        <begin position="101"/>
        <end position="123"/>
    </location>
</feature>
<comment type="caution">
    <text evidence="2">The sequence shown here is derived from an EMBL/GenBank/DDBJ whole genome shotgun (WGS) entry which is preliminary data.</text>
</comment>
<accession>A0ABR1TLR6</accession>
<evidence type="ECO:0000256" key="1">
    <source>
        <dbReference type="SAM" id="MobiDB-lite"/>
    </source>
</evidence>
<dbReference type="EMBL" id="JAQQWM010000009">
    <property type="protein sequence ID" value="KAK8046865.1"/>
    <property type="molecule type" value="Genomic_DNA"/>
</dbReference>
<reference evidence="2 3" key="1">
    <citation type="submission" date="2023-01" db="EMBL/GenBank/DDBJ databases">
        <title>Analysis of 21 Apiospora genomes using comparative genomics revels a genus with tremendous synthesis potential of carbohydrate active enzymes and secondary metabolites.</title>
        <authorList>
            <person name="Sorensen T."/>
        </authorList>
    </citation>
    <scope>NUCLEOTIDE SEQUENCE [LARGE SCALE GENOMIC DNA]</scope>
    <source>
        <strain evidence="2 3">CBS 83171</strain>
    </source>
</reference>
<sequence>MDDDFEPRFCHIFNRLLSHEIGNKTHRMNRTGDNEGEIAHRQMEQVSPRATRTPDARLSLAPDSREFLQKASLPTVTSFKHPILSPSNNINDQLSPDTASLHSAVKKPRLPQQEPRAPTHGQSQIPQLLHETFTPTSSLPSLDDVDSAVVDYDAVDELCDVVSSNALSAANGVIVEDHIFNIDVLNSIREMIAQGEGYQPNHAYDCYRYMNLDGNINKEPVDQKACVPDPVNLAGDKIVSFFATIGDSSH</sequence>
<organism evidence="2 3">
    <name type="scientific">Apiospora saccharicola</name>
    <dbReference type="NCBI Taxonomy" id="335842"/>
    <lineage>
        <taxon>Eukaryota</taxon>
        <taxon>Fungi</taxon>
        <taxon>Dikarya</taxon>
        <taxon>Ascomycota</taxon>
        <taxon>Pezizomycotina</taxon>
        <taxon>Sordariomycetes</taxon>
        <taxon>Xylariomycetidae</taxon>
        <taxon>Amphisphaeriales</taxon>
        <taxon>Apiosporaceae</taxon>
        <taxon>Apiospora</taxon>
    </lineage>
</organism>